<comment type="caution">
    <text evidence="1">The sequence shown here is derived from an EMBL/GenBank/DDBJ whole genome shotgun (WGS) entry which is preliminary data.</text>
</comment>
<protein>
    <submittedName>
        <fullName evidence="1">Uncharacterized protein</fullName>
    </submittedName>
</protein>
<reference evidence="1 2" key="2">
    <citation type="journal article" date="2019" name="G3 (Bethesda)">
        <title>Hybrid Assembly of the Genome of the Entomopathogenic Nematode Steinernema carpocapsae Identifies the X-Chromosome.</title>
        <authorList>
            <person name="Serra L."/>
            <person name="Macchietto M."/>
            <person name="Macias-Munoz A."/>
            <person name="McGill C.J."/>
            <person name="Rodriguez I.M."/>
            <person name="Rodriguez B."/>
            <person name="Murad R."/>
            <person name="Mortazavi A."/>
        </authorList>
    </citation>
    <scope>NUCLEOTIDE SEQUENCE [LARGE SCALE GENOMIC DNA]</scope>
    <source>
        <strain evidence="1 2">ALL</strain>
    </source>
</reference>
<reference evidence="1 2" key="1">
    <citation type="journal article" date="2015" name="Genome Biol.">
        <title>Comparative genomics of Steinernema reveals deeply conserved gene regulatory networks.</title>
        <authorList>
            <person name="Dillman A.R."/>
            <person name="Macchietto M."/>
            <person name="Porter C.F."/>
            <person name="Rogers A."/>
            <person name="Williams B."/>
            <person name="Antoshechkin I."/>
            <person name="Lee M.M."/>
            <person name="Goodwin Z."/>
            <person name="Lu X."/>
            <person name="Lewis E.E."/>
            <person name="Goodrich-Blair H."/>
            <person name="Stock S.P."/>
            <person name="Adams B.J."/>
            <person name="Sternberg P.W."/>
            <person name="Mortazavi A."/>
        </authorList>
    </citation>
    <scope>NUCLEOTIDE SEQUENCE [LARGE SCALE GENOMIC DNA]</scope>
    <source>
        <strain evidence="1 2">ALL</strain>
    </source>
</reference>
<dbReference type="AlphaFoldDB" id="A0A4U5MJH4"/>
<evidence type="ECO:0000313" key="1">
    <source>
        <dbReference type="EMBL" id="TKR69517.1"/>
    </source>
</evidence>
<organism evidence="1 2">
    <name type="scientific">Steinernema carpocapsae</name>
    <name type="common">Entomopathogenic nematode</name>
    <dbReference type="NCBI Taxonomy" id="34508"/>
    <lineage>
        <taxon>Eukaryota</taxon>
        <taxon>Metazoa</taxon>
        <taxon>Ecdysozoa</taxon>
        <taxon>Nematoda</taxon>
        <taxon>Chromadorea</taxon>
        <taxon>Rhabditida</taxon>
        <taxon>Tylenchina</taxon>
        <taxon>Panagrolaimomorpha</taxon>
        <taxon>Strongyloidoidea</taxon>
        <taxon>Steinernematidae</taxon>
        <taxon>Steinernema</taxon>
    </lineage>
</organism>
<evidence type="ECO:0000313" key="2">
    <source>
        <dbReference type="Proteomes" id="UP000298663"/>
    </source>
</evidence>
<accession>A0A4U5MJH4</accession>
<name>A0A4U5MJH4_STECR</name>
<dbReference type="Proteomes" id="UP000298663">
    <property type="component" value="Unassembled WGS sequence"/>
</dbReference>
<gene>
    <name evidence="1" type="ORF">L596_021665</name>
</gene>
<sequence>MPGLSSLIRQSGIISSSLVTKRPVGFANKKRETYRSLVARPLQTIRFRQWSELQTCAGVGVWRKGFLSQKCSPLGRQATHRQYFLICV</sequence>
<dbReference type="EMBL" id="AZBU02000007">
    <property type="protein sequence ID" value="TKR69517.1"/>
    <property type="molecule type" value="Genomic_DNA"/>
</dbReference>
<keyword evidence="2" id="KW-1185">Reference proteome</keyword>
<proteinExistence type="predicted"/>